<dbReference type="AlphaFoldDB" id="A0A1H0R614"/>
<keyword evidence="3" id="KW-1185">Reference proteome</keyword>
<protein>
    <submittedName>
        <fullName evidence="2">Uncharacterized protein</fullName>
    </submittedName>
</protein>
<dbReference type="STRING" id="310781.SAMN05216259_113225"/>
<dbReference type="Proteomes" id="UP000199341">
    <property type="component" value="Unassembled WGS sequence"/>
</dbReference>
<dbReference type="InterPro" id="IPR045592">
    <property type="entry name" value="DUF6461"/>
</dbReference>
<gene>
    <name evidence="1" type="ORF">SAMN05216259_113225</name>
    <name evidence="2" type="ORF">SAMN05216259_1211</name>
</gene>
<evidence type="ECO:0000313" key="1">
    <source>
        <dbReference type="EMBL" id="SDO87574.1"/>
    </source>
</evidence>
<evidence type="ECO:0000313" key="2">
    <source>
        <dbReference type="EMBL" id="SDP24855.1"/>
    </source>
</evidence>
<sequence>MESGLGWLAHASWYFSVTFVQGIGVHELASRLAADPTERPVLAGGRDVEALLGDPEVGVARLGDAGGWAFAAEYGEARGARRAFLAELSRSTGAAAVNLDPQAGHPPPMFSYAVGGELACSFGLAEEGRRWGSTPDLLNPDLRGAGVLLPDGSVMEVGAGRYAQRLAMSLGVIERHFGLSLPRDLVEDSELPTVAVSGRPDLGRL</sequence>
<reference evidence="2 3" key="1">
    <citation type="submission" date="2016-10" db="EMBL/GenBank/DDBJ databases">
        <authorList>
            <person name="de Groot N.N."/>
        </authorList>
    </citation>
    <scope>NUCLEOTIDE SEQUENCE [LARGE SCALE GENOMIC DNA]</scope>
    <source>
        <strain evidence="2 3">CGMCC 4.2022</strain>
    </source>
</reference>
<organism evidence="2 3">
    <name type="scientific">Actinacidiphila guanduensis</name>
    <dbReference type="NCBI Taxonomy" id="310781"/>
    <lineage>
        <taxon>Bacteria</taxon>
        <taxon>Bacillati</taxon>
        <taxon>Actinomycetota</taxon>
        <taxon>Actinomycetes</taxon>
        <taxon>Kitasatosporales</taxon>
        <taxon>Streptomycetaceae</taxon>
        <taxon>Actinacidiphila</taxon>
    </lineage>
</organism>
<dbReference type="Pfam" id="PF20062">
    <property type="entry name" value="DUF6461"/>
    <property type="match status" value="1"/>
</dbReference>
<evidence type="ECO:0000313" key="3">
    <source>
        <dbReference type="Proteomes" id="UP000199341"/>
    </source>
</evidence>
<dbReference type="EMBL" id="FNIE01000013">
    <property type="protein sequence ID" value="SDO87574.1"/>
    <property type="molecule type" value="Genomic_DNA"/>
</dbReference>
<dbReference type="RefSeq" id="WP_245771787.1">
    <property type="nucleotide sequence ID" value="NZ_FNIE01000021.1"/>
</dbReference>
<name>A0A1H0R614_9ACTN</name>
<proteinExistence type="predicted"/>
<accession>A0A1H0R614</accession>
<dbReference type="EMBL" id="FNIE01000021">
    <property type="protein sequence ID" value="SDP24855.1"/>
    <property type="molecule type" value="Genomic_DNA"/>
</dbReference>